<keyword evidence="3" id="KW-1185">Reference proteome</keyword>
<dbReference type="InterPro" id="IPR032675">
    <property type="entry name" value="LRR_dom_sf"/>
</dbReference>
<gene>
    <name evidence="2" type="ORF">CC78DRAFT_577979</name>
</gene>
<accession>A0A9P4N575</accession>
<dbReference type="SUPFAM" id="SSF52047">
    <property type="entry name" value="RNI-like"/>
    <property type="match status" value="1"/>
</dbReference>
<evidence type="ECO:0000256" key="1">
    <source>
        <dbReference type="SAM" id="MobiDB-lite"/>
    </source>
</evidence>
<dbReference type="Gene3D" id="3.80.10.10">
    <property type="entry name" value="Ribonuclease Inhibitor"/>
    <property type="match status" value="1"/>
</dbReference>
<dbReference type="Proteomes" id="UP000800093">
    <property type="component" value="Unassembled WGS sequence"/>
</dbReference>
<dbReference type="EMBL" id="ML986596">
    <property type="protein sequence ID" value="KAF2266667.1"/>
    <property type="molecule type" value="Genomic_DNA"/>
</dbReference>
<dbReference type="OrthoDB" id="3750626at2759"/>
<dbReference type="AlphaFoldDB" id="A0A9P4N575"/>
<feature type="region of interest" description="Disordered" evidence="1">
    <location>
        <begin position="488"/>
        <end position="512"/>
    </location>
</feature>
<sequence length="512" mass="58173">MPRLLDIPAELLDNIVSNFKYSSSTDTAPLISLCRTCRRLRNVAQPILHTLVKIHIPRDSERGYISKLQGSLWCFTSTILSRPDLARKVKALSIPTDPEMSAMFLMSREKEFLEHFFPTNCPGIPKGGLREISLDDLAWIILSRLENLEEVHFNMIKLPPPRALIRRIATAREMKGDNEDPLLASLKKLFIESQNFPFNIADFDAILLQSQLQAIHLKICIASRAISFGKALCLAPKVIHITELVLEDCYMRNGCLRGVLKACSRLKVLKYSAPKVRLIFLGIDLRRAYSFTPKQLVKALEDYNDSLEELVALFEDRCLPNKITDYTVSGLEDGDHWVYPSLHKLKQLTSLKVEYSRLLGPAILPNSLEKLHLTRCEPSIFLEKTWIRDIASMKQSWCSRLEEVTLRGFGISEATLWSRNAPEIRSGWILFPGPVVRPPLDFRVIIPMCEFNERTDAGPWHDTVGPYTPVLLPGQTEDDDFAFRSDDELVYDNTIPPDTSDSEDGDDDFDTA</sequence>
<proteinExistence type="predicted"/>
<evidence type="ECO:0000313" key="2">
    <source>
        <dbReference type="EMBL" id="KAF2266667.1"/>
    </source>
</evidence>
<comment type="caution">
    <text evidence="2">The sequence shown here is derived from an EMBL/GenBank/DDBJ whole genome shotgun (WGS) entry which is preliminary data.</text>
</comment>
<evidence type="ECO:0000313" key="3">
    <source>
        <dbReference type="Proteomes" id="UP000800093"/>
    </source>
</evidence>
<protein>
    <recommendedName>
        <fullName evidence="4">F-box domain-containing protein</fullName>
    </recommendedName>
</protein>
<organism evidence="2 3">
    <name type="scientific">Lojkania enalia</name>
    <dbReference type="NCBI Taxonomy" id="147567"/>
    <lineage>
        <taxon>Eukaryota</taxon>
        <taxon>Fungi</taxon>
        <taxon>Dikarya</taxon>
        <taxon>Ascomycota</taxon>
        <taxon>Pezizomycotina</taxon>
        <taxon>Dothideomycetes</taxon>
        <taxon>Pleosporomycetidae</taxon>
        <taxon>Pleosporales</taxon>
        <taxon>Pleosporales incertae sedis</taxon>
        <taxon>Lojkania</taxon>
    </lineage>
</organism>
<evidence type="ECO:0008006" key="4">
    <source>
        <dbReference type="Google" id="ProtNLM"/>
    </source>
</evidence>
<feature type="compositionally biased region" description="Acidic residues" evidence="1">
    <location>
        <begin position="500"/>
        <end position="512"/>
    </location>
</feature>
<name>A0A9P4N575_9PLEO</name>
<reference evidence="3" key="1">
    <citation type="journal article" date="2020" name="Stud. Mycol.">
        <title>101 Dothideomycetes genomes: A test case for predicting lifestyles and emergence of pathogens.</title>
        <authorList>
            <person name="Haridas S."/>
            <person name="Albert R."/>
            <person name="Binder M."/>
            <person name="Bloem J."/>
            <person name="LaButti K."/>
            <person name="Salamov A."/>
            <person name="Andreopoulos B."/>
            <person name="Baker S."/>
            <person name="Barry K."/>
            <person name="Bills G."/>
            <person name="Bluhm B."/>
            <person name="Cannon C."/>
            <person name="Castanera R."/>
            <person name="Culley D."/>
            <person name="Daum C."/>
            <person name="Ezra D."/>
            <person name="Gonzalez J."/>
            <person name="Henrissat B."/>
            <person name="Kuo A."/>
            <person name="Liang C."/>
            <person name="Lipzen A."/>
            <person name="Lutzoni F."/>
            <person name="Magnuson J."/>
            <person name="Mondo S."/>
            <person name="Nolan M."/>
            <person name="Ohm R."/>
            <person name="Pangilinan J."/>
            <person name="Park H.-J."/>
            <person name="Ramirez L."/>
            <person name="Alfaro M."/>
            <person name="Sun H."/>
            <person name="Tritt A."/>
            <person name="Yoshinaga Y."/>
            <person name="Zwiers L.-H."/>
            <person name="Turgeon B."/>
            <person name="Goodwin S."/>
            <person name="Spatafora J."/>
            <person name="Crous P."/>
            <person name="Grigoriev I."/>
        </authorList>
    </citation>
    <scope>NUCLEOTIDE SEQUENCE [LARGE SCALE GENOMIC DNA]</scope>
    <source>
        <strain evidence="3">CBS 304.66</strain>
    </source>
</reference>